<dbReference type="GO" id="GO:0009228">
    <property type="term" value="P:thiamine biosynthetic process"/>
    <property type="evidence" value="ECO:0007669"/>
    <property type="project" value="UniProtKB-KW"/>
</dbReference>
<dbReference type="Proteomes" id="UP000275076">
    <property type="component" value="Unassembled WGS sequence"/>
</dbReference>
<dbReference type="PIRSF" id="PIRSF005303">
    <property type="entry name" value="Thiam_monoph_kin"/>
    <property type="match status" value="1"/>
</dbReference>
<dbReference type="GO" id="GO:0009030">
    <property type="term" value="F:thiamine-phosphate kinase activity"/>
    <property type="evidence" value="ECO:0007669"/>
    <property type="project" value="UniProtKB-UniRule"/>
</dbReference>
<feature type="binding site" evidence="1">
    <location>
        <position position="53"/>
    </location>
    <ligand>
        <name>substrate</name>
    </ligand>
</feature>
<feature type="binding site" evidence="1">
    <location>
        <position position="46"/>
    </location>
    <ligand>
        <name>Mg(2+)</name>
        <dbReference type="ChEBI" id="CHEBI:18420"/>
        <label>1</label>
    </ligand>
</feature>
<feature type="binding site" evidence="1">
    <location>
        <position position="105"/>
    </location>
    <ligand>
        <name>ATP</name>
        <dbReference type="ChEBI" id="CHEBI:30616"/>
    </ligand>
</feature>
<keyword evidence="1" id="KW-0460">Magnesium</keyword>
<dbReference type="PANTHER" id="PTHR30270">
    <property type="entry name" value="THIAMINE-MONOPHOSPHATE KINASE"/>
    <property type="match status" value="1"/>
</dbReference>
<feature type="binding site" evidence="1">
    <location>
        <position position="324"/>
    </location>
    <ligand>
        <name>substrate</name>
    </ligand>
</feature>
<dbReference type="InterPro" id="IPR010918">
    <property type="entry name" value="PurM-like_C_dom"/>
</dbReference>
<evidence type="ECO:0000313" key="4">
    <source>
        <dbReference type="EMBL" id="RSL29287.1"/>
    </source>
</evidence>
<keyword evidence="1 4" id="KW-0418">Kinase</keyword>
<dbReference type="InterPro" id="IPR036676">
    <property type="entry name" value="PurM-like_C_sf"/>
</dbReference>
<comment type="caution">
    <text evidence="1">Lacks conserved residue(s) required for the propagation of feature annotation.</text>
</comment>
<comment type="catalytic activity">
    <reaction evidence="1">
        <text>thiamine phosphate + ATP = thiamine diphosphate + ADP</text>
        <dbReference type="Rhea" id="RHEA:15913"/>
        <dbReference type="ChEBI" id="CHEBI:30616"/>
        <dbReference type="ChEBI" id="CHEBI:37575"/>
        <dbReference type="ChEBI" id="CHEBI:58937"/>
        <dbReference type="ChEBI" id="CHEBI:456216"/>
        <dbReference type="EC" id="2.7.4.16"/>
    </reaction>
</comment>
<feature type="binding site" evidence="1">
    <location>
        <position position="149"/>
    </location>
    <ligand>
        <name>ATP</name>
        <dbReference type="ChEBI" id="CHEBI:30616"/>
    </ligand>
</feature>
<dbReference type="Gene3D" id="3.90.650.10">
    <property type="entry name" value="PurM-like C-terminal domain"/>
    <property type="match status" value="1"/>
</dbReference>
<organism evidence="4 5">
    <name type="scientific">Salibacterium salarium</name>
    <dbReference type="NCBI Taxonomy" id="284579"/>
    <lineage>
        <taxon>Bacteria</taxon>
        <taxon>Bacillati</taxon>
        <taxon>Bacillota</taxon>
        <taxon>Bacilli</taxon>
        <taxon>Bacillales</taxon>
        <taxon>Bacillaceae</taxon>
    </lineage>
</organism>
<dbReference type="CDD" id="cd02194">
    <property type="entry name" value="ThiL"/>
    <property type="match status" value="1"/>
</dbReference>
<name>A0A3R9QF93_9BACI</name>
<feature type="binding site" evidence="1">
    <location>
        <position position="268"/>
    </location>
    <ligand>
        <name>substrate</name>
    </ligand>
</feature>
<dbReference type="GO" id="GO:0005524">
    <property type="term" value="F:ATP binding"/>
    <property type="evidence" value="ECO:0007669"/>
    <property type="project" value="UniProtKB-UniRule"/>
</dbReference>
<dbReference type="EMBL" id="RBVX01000078">
    <property type="protein sequence ID" value="RSL29287.1"/>
    <property type="molecule type" value="Genomic_DNA"/>
</dbReference>
<feature type="binding site" evidence="1">
    <location>
        <position position="46"/>
    </location>
    <ligand>
        <name>Mg(2+)</name>
        <dbReference type="ChEBI" id="CHEBI:18420"/>
        <label>2</label>
    </ligand>
</feature>
<dbReference type="EC" id="2.7.4.16" evidence="1"/>
<feature type="binding site" evidence="1">
    <location>
        <position position="220"/>
    </location>
    <ligand>
        <name>ATP</name>
        <dbReference type="ChEBI" id="CHEBI:30616"/>
    </ligand>
</feature>
<feature type="binding site" evidence="1">
    <location>
        <position position="29"/>
    </location>
    <ligand>
        <name>Mg(2+)</name>
        <dbReference type="ChEBI" id="CHEBI:18420"/>
        <label>3</label>
    </ligand>
</feature>
<dbReference type="PANTHER" id="PTHR30270:SF0">
    <property type="entry name" value="THIAMINE-MONOPHOSPHATE KINASE"/>
    <property type="match status" value="1"/>
</dbReference>
<reference evidence="4 5" key="1">
    <citation type="submission" date="2018-10" db="EMBL/GenBank/DDBJ databases">
        <title>Draft genome sequence of Bacillus salarius IM0101, isolated from a hypersaline soil in Inner Mongolia, China.</title>
        <authorList>
            <person name="Yamprayoonswat W."/>
            <person name="Boonvisut S."/>
            <person name="Jumpathong W."/>
            <person name="Sittihan S."/>
            <person name="Ruangsuj P."/>
            <person name="Wanthongcharoen S."/>
            <person name="Thongpramul N."/>
            <person name="Pimmason S."/>
            <person name="Yu B."/>
            <person name="Yasawong M."/>
        </authorList>
    </citation>
    <scope>NUCLEOTIDE SEQUENCE [LARGE SCALE GENOMIC DNA]</scope>
    <source>
        <strain evidence="4 5">IM0101</strain>
    </source>
</reference>
<dbReference type="Pfam" id="PF02769">
    <property type="entry name" value="AIRS_C"/>
    <property type="match status" value="1"/>
</dbReference>
<protein>
    <recommendedName>
        <fullName evidence="1">Thiamine-monophosphate kinase</fullName>
        <shortName evidence="1">TMP kinase</shortName>
        <shortName evidence="1">Thiamine-phosphate kinase</shortName>
        <ecNumber evidence="1">2.7.4.16</ecNumber>
    </recommendedName>
</protein>
<feature type="domain" description="PurM-like N-terminal" evidence="2">
    <location>
        <begin position="27"/>
        <end position="141"/>
    </location>
</feature>
<feature type="domain" description="PurM-like C-terminal" evidence="3">
    <location>
        <begin position="154"/>
        <end position="306"/>
    </location>
</feature>
<dbReference type="SUPFAM" id="SSF55326">
    <property type="entry name" value="PurM N-terminal domain-like"/>
    <property type="match status" value="1"/>
</dbReference>
<dbReference type="HAMAP" id="MF_02128">
    <property type="entry name" value="TMP_kinase"/>
    <property type="match status" value="1"/>
</dbReference>
<comment type="caution">
    <text evidence="4">The sequence shown here is derived from an EMBL/GenBank/DDBJ whole genome shotgun (WGS) entry which is preliminary data.</text>
</comment>
<comment type="miscellaneous">
    <text evidence="1">Reaction mechanism of ThiL seems to utilize a direct, inline transfer of the gamma-phosphate of ATP to TMP rather than a phosphorylated enzyme intermediate.</text>
</comment>
<comment type="pathway">
    <text evidence="1">Cofactor biosynthesis; thiamine diphosphate biosynthesis; thiamine diphosphate from thiamine phosphate: step 1/1.</text>
</comment>
<feature type="binding site" evidence="1">
    <location>
        <position position="221"/>
    </location>
    <ligand>
        <name>Mg(2+)</name>
        <dbReference type="ChEBI" id="CHEBI:18420"/>
        <label>5</label>
    </ligand>
</feature>
<evidence type="ECO:0000256" key="1">
    <source>
        <dbReference type="HAMAP-Rule" id="MF_02128"/>
    </source>
</evidence>
<dbReference type="NCBIfam" id="TIGR01379">
    <property type="entry name" value="thiL"/>
    <property type="match status" value="1"/>
</dbReference>
<evidence type="ECO:0000259" key="2">
    <source>
        <dbReference type="Pfam" id="PF00586"/>
    </source>
</evidence>
<comment type="function">
    <text evidence="1">Catalyzes the ATP-dependent phosphorylation of thiamine-monophosphate (TMP) to form thiamine-pyrophosphate (TPP), the active form of vitamin B1.</text>
</comment>
<dbReference type="InterPro" id="IPR036921">
    <property type="entry name" value="PurM-like_N_sf"/>
</dbReference>
<dbReference type="InterPro" id="IPR016188">
    <property type="entry name" value="PurM-like_N"/>
</dbReference>
<evidence type="ECO:0000259" key="3">
    <source>
        <dbReference type="Pfam" id="PF02769"/>
    </source>
</evidence>
<dbReference type="InterPro" id="IPR006283">
    <property type="entry name" value="ThiL-like"/>
</dbReference>
<dbReference type="GO" id="GO:0009229">
    <property type="term" value="P:thiamine diphosphate biosynthetic process"/>
    <property type="evidence" value="ECO:0007669"/>
    <property type="project" value="UniProtKB-UniRule"/>
</dbReference>
<feature type="binding site" evidence="1">
    <location>
        <position position="123"/>
    </location>
    <ligand>
        <name>Mg(2+)</name>
        <dbReference type="ChEBI" id="CHEBI:18420"/>
        <label>1</label>
    </ligand>
</feature>
<feature type="binding site" evidence="1">
    <location>
        <position position="75"/>
    </location>
    <ligand>
        <name>Mg(2+)</name>
        <dbReference type="ChEBI" id="CHEBI:18420"/>
        <label>3</label>
    </ligand>
</feature>
<dbReference type="RefSeq" id="WP_125562811.1">
    <property type="nucleotide sequence ID" value="NZ_RBVX01000078.1"/>
</dbReference>
<sequence length="329" mass="37002">MPENEFEWINKHTPKTYHHDGLVEGIGDDAAVYAYESNYDDILCVDMMIEEVHFKKQTMSPKDIGHKALAVNISDIAAMGGIPVYFMVSIALPKHWSDEELSEIYEGMNTLADLYDMDMIGGDTVSSPHELMISVTVHGRVEKGCHVVRRNAAPGDIVFLTNPTGRSAAGLHLLLDRGRWADYTKQEQKLLSYHQKPVPRVEEGRIISGFQLPASLNDISDGLASEANELAEASNISIELVKSQIPLAEELTLFSEDQYWDWIFYGGEDFELIGTIRETDWPVLQKKIQEKGLNIYQIGRVKEGPASVTLMDGEQEIKLEKQGYNHFKS</sequence>
<dbReference type="GO" id="GO:0000287">
    <property type="term" value="F:magnesium ion binding"/>
    <property type="evidence" value="ECO:0007669"/>
    <property type="project" value="UniProtKB-UniRule"/>
</dbReference>
<keyword evidence="1" id="KW-0479">Metal-binding</keyword>
<keyword evidence="5" id="KW-1185">Reference proteome</keyword>
<feature type="binding site" evidence="1">
    <location>
        <position position="218"/>
    </location>
    <ligand>
        <name>Mg(2+)</name>
        <dbReference type="ChEBI" id="CHEBI:18420"/>
        <label>3</label>
    </ligand>
</feature>
<feature type="binding site" evidence="1">
    <location>
        <position position="29"/>
    </location>
    <ligand>
        <name>Mg(2+)</name>
        <dbReference type="ChEBI" id="CHEBI:18420"/>
        <label>4</label>
    </ligand>
</feature>
<accession>A0A3R9QF93</accession>
<comment type="similarity">
    <text evidence="1">Belongs to the thiamine-monophosphate kinase family.</text>
</comment>
<dbReference type="UniPathway" id="UPA00060">
    <property type="reaction ID" value="UER00142"/>
</dbReference>
<gene>
    <name evidence="1" type="primary">thiL</name>
    <name evidence="4" type="ORF">D7Z54_32055</name>
</gene>
<dbReference type="OrthoDB" id="9802811at2"/>
<proteinExistence type="inferred from homology"/>
<evidence type="ECO:0000313" key="5">
    <source>
        <dbReference type="Proteomes" id="UP000275076"/>
    </source>
</evidence>
<dbReference type="AlphaFoldDB" id="A0A3R9QF93"/>
<feature type="binding site" evidence="1">
    <location>
        <position position="75"/>
    </location>
    <ligand>
        <name>Mg(2+)</name>
        <dbReference type="ChEBI" id="CHEBI:18420"/>
        <label>4</label>
    </ligand>
</feature>
<keyword evidence="1" id="KW-0547">Nucleotide-binding</keyword>
<keyword evidence="1" id="KW-0067">ATP-binding</keyword>
<keyword evidence="1 4" id="KW-0808">Transferase</keyword>
<feature type="binding site" evidence="1">
    <location>
        <begin position="122"/>
        <end position="123"/>
    </location>
    <ligand>
        <name>ATP</name>
        <dbReference type="ChEBI" id="CHEBI:30616"/>
    </ligand>
</feature>
<keyword evidence="1" id="KW-0784">Thiamine biosynthesis</keyword>
<dbReference type="Gene3D" id="3.30.1330.10">
    <property type="entry name" value="PurM-like, N-terminal domain"/>
    <property type="match status" value="1"/>
</dbReference>
<dbReference type="SUPFAM" id="SSF56042">
    <property type="entry name" value="PurM C-terminal domain-like"/>
    <property type="match status" value="1"/>
</dbReference>
<dbReference type="Pfam" id="PF00586">
    <property type="entry name" value="AIRS"/>
    <property type="match status" value="1"/>
</dbReference>
<feature type="binding site" evidence="1">
    <location>
        <position position="75"/>
    </location>
    <ligand>
        <name>Mg(2+)</name>
        <dbReference type="ChEBI" id="CHEBI:18420"/>
        <label>2</label>
    </ligand>
</feature>